<proteinExistence type="inferred from homology"/>
<keyword evidence="5 12" id="KW-0288">FMN</keyword>
<comment type="cofactor">
    <cofactor evidence="1 12 14">
        <name>FMN</name>
        <dbReference type="ChEBI" id="CHEBI:58210"/>
    </cofactor>
</comment>
<dbReference type="Pfam" id="PF01207">
    <property type="entry name" value="Dus"/>
    <property type="match status" value="1"/>
</dbReference>
<evidence type="ECO:0000256" key="14">
    <source>
        <dbReference type="PIRSR" id="PIRSR006621-2"/>
    </source>
</evidence>
<dbReference type="SUPFAM" id="SSF51395">
    <property type="entry name" value="FMN-linked oxidoreductases"/>
    <property type="match status" value="1"/>
</dbReference>
<feature type="binding site" evidence="14">
    <location>
        <position position="180"/>
    </location>
    <ligand>
        <name>FMN</name>
        <dbReference type="ChEBI" id="CHEBI:58210"/>
    </ligand>
</feature>
<protein>
    <recommendedName>
        <fullName evidence="12">tRNA-dihydrouridine synthase</fullName>
        <ecNumber evidence="12">1.3.1.-</ecNumber>
    </recommendedName>
</protein>
<feature type="domain" description="DUS-like FMN-binding" evidence="15">
    <location>
        <begin position="23"/>
        <end position="319"/>
    </location>
</feature>
<evidence type="ECO:0000256" key="11">
    <source>
        <dbReference type="ARBA" id="ARBA00048802"/>
    </source>
</evidence>
<organism evidence="16 17">
    <name type="scientific">Oenococcus kitaharae DSM 17330</name>
    <dbReference type="NCBI Taxonomy" id="1045004"/>
    <lineage>
        <taxon>Bacteria</taxon>
        <taxon>Bacillati</taxon>
        <taxon>Bacillota</taxon>
        <taxon>Bacilli</taxon>
        <taxon>Lactobacillales</taxon>
        <taxon>Lactobacillaceae</taxon>
        <taxon>Oenococcus</taxon>
    </lineage>
</organism>
<evidence type="ECO:0000256" key="8">
    <source>
        <dbReference type="ARBA" id="ARBA00022884"/>
    </source>
</evidence>
<dbReference type="eggNOG" id="COG0042">
    <property type="taxonomic scope" value="Bacteria"/>
</dbReference>
<evidence type="ECO:0000259" key="15">
    <source>
        <dbReference type="Pfam" id="PF01207"/>
    </source>
</evidence>
<evidence type="ECO:0000256" key="9">
    <source>
        <dbReference type="ARBA" id="ARBA00023002"/>
    </source>
</evidence>
<dbReference type="CDD" id="cd02801">
    <property type="entry name" value="DUS_like_FMN"/>
    <property type="match status" value="1"/>
</dbReference>
<dbReference type="InterPro" id="IPR001269">
    <property type="entry name" value="DUS_fam"/>
</dbReference>
<keyword evidence="6 12" id="KW-0819">tRNA processing</keyword>
<evidence type="ECO:0000256" key="5">
    <source>
        <dbReference type="ARBA" id="ARBA00022643"/>
    </source>
</evidence>
<name>G9WGS2_9LACO</name>
<dbReference type="Proteomes" id="UP000004959">
    <property type="component" value="Chromosome"/>
</dbReference>
<evidence type="ECO:0000256" key="13">
    <source>
        <dbReference type="PIRSR" id="PIRSR006621-1"/>
    </source>
</evidence>
<evidence type="ECO:0000313" key="16">
    <source>
        <dbReference type="EMBL" id="EHN59899.1"/>
    </source>
</evidence>
<comment type="caution">
    <text evidence="16">The sequence shown here is derived from an EMBL/GenBank/DDBJ whole genome shotgun (WGS) entry which is preliminary data.</text>
</comment>
<feature type="binding site" evidence="14">
    <location>
        <position position="151"/>
    </location>
    <ligand>
        <name>FMN</name>
        <dbReference type="ChEBI" id="CHEBI:58210"/>
    </ligand>
</feature>
<dbReference type="RefSeq" id="WP_007747264.1">
    <property type="nucleotide sequence ID" value="NZ_CM001398.1"/>
</dbReference>
<gene>
    <name evidence="16" type="ORF">OKIT_1829</name>
</gene>
<dbReference type="PIRSF" id="PIRSF006621">
    <property type="entry name" value="Dus"/>
    <property type="match status" value="1"/>
</dbReference>
<comment type="catalytic activity">
    <reaction evidence="11">
        <text>a 5,6-dihydrouridine in tRNA + NAD(+) = a uridine in tRNA + NADH + H(+)</text>
        <dbReference type="Rhea" id="RHEA:54452"/>
        <dbReference type="Rhea" id="RHEA-COMP:13339"/>
        <dbReference type="Rhea" id="RHEA-COMP:13887"/>
        <dbReference type="ChEBI" id="CHEBI:15378"/>
        <dbReference type="ChEBI" id="CHEBI:57540"/>
        <dbReference type="ChEBI" id="CHEBI:57945"/>
        <dbReference type="ChEBI" id="CHEBI:65315"/>
        <dbReference type="ChEBI" id="CHEBI:74443"/>
    </reaction>
</comment>
<evidence type="ECO:0000256" key="4">
    <source>
        <dbReference type="ARBA" id="ARBA00022630"/>
    </source>
</evidence>
<dbReference type="Gene3D" id="3.20.20.70">
    <property type="entry name" value="Aldolase class I"/>
    <property type="match status" value="1"/>
</dbReference>
<keyword evidence="4 12" id="KW-0285">Flavoprotein</keyword>
<evidence type="ECO:0000256" key="6">
    <source>
        <dbReference type="ARBA" id="ARBA00022694"/>
    </source>
</evidence>
<feature type="active site" description="Proton donor" evidence="13">
    <location>
        <position position="113"/>
    </location>
</feature>
<dbReference type="PANTHER" id="PTHR11082:SF25">
    <property type="entry name" value="DUS-LIKE FMN-BINDING DOMAIN-CONTAINING PROTEIN"/>
    <property type="match status" value="1"/>
</dbReference>
<evidence type="ECO:0000256" key="12">
    <source>
        <dbReference type="PIRNR" id="PIRNR006621"/>
    </source>
</evidence>
<comment type="catalytic activity">
    <reaction evidence="10">
        <text>a 5,6-dihydrouridine in tRNA + NADP(+) = a uridine in tRNA + NADPH + H(+)</text>
        <dbReference type="Rhea" id="RHEA:23624"/>
        <dbReference type="Rhea" id="RHEA-COMP:13339"/>
        <dbReference type="Rhea" id="RHEA-COMP:13887"/>
        <dbReference type="ChEBI" id="CHEBI:15378"/>
        <dbReference type="ChEBI" id="CHEBI:57783"/>
        <dbReference type="ChEBI" id="CHEBI:58349"/>
        <dbReference type="ChEBI" id="CHEBI:65315"/>
        <dbReference type="ChEBI" id="CHEBI:74443"/>
    </reaction>
</comment>
<dbReference type="AlphaFoldDB" id="G9WGS2"/>
<reference evidence="16 17" key="1">
    <citation type="journal article" date="2012" name="PLoS ONE">
        <title>Functional divergence in the genus oenococcus as predicted by genome sequencing of the newly-described species, Oenococcus kitaharae.</title>
        <authorList>
            <person name="Borneman A.R."/>
            <person name="McCarthy J.M."/>
            <person name="Chambers P.J."/>
            <person name="Bartowsky E.J."/>
        </authorList>
    </citation>
    <scope>NUCLEOTIDE SEQUENCE [LARGE SCALE GENOMIC DNA]</scope>
    <source>
        <strain evidence="17">DSM17330</strain>
    </source>
</reference>
<dbReference type="PATRIC" id="fig|1045004.4.peg.1799"/>
<keyword evidence="8" id="KW-0694">RNA-binding</keyword>
<dbReference type="GO" id="GO:0000049">
    <property type="term" value="F:tRNA binding"/>
    <property type="evidence" value="ECO:0007669"/>
    <property type="project" value="UniProtKB-KW"/>
</dbReference>
<dbReference type="GO" id="GO:0050660">
    <property type="term" value="F:flavin adenine dinucleotide binding"/>
    <property type="evidence" value="ECO:0007669"/>
    <property type="project" value="InterPro"/>
</dbReference>
<dbReference type="PROSITE" id="PS01136">
    <property type="entry name" value="UPF0034"/>
    <property type="match status" value="1"/>
</dbReference>
<keyword evidence="3" id="KW-0820">tRNA-binding</keyword>
<dbReference type="Gene3D" id="1.10.1200.80">
    <property type="entry name" value="Putative flavin oxidoreducatase, domain 2"/>
    <property type="match status" value="1"/>
</dbReference>
<keyword evidence="7" id="KW-0521">NADP</keyword>
<evidence type="ECO:0000256" key="1">
    <source>
        <dbReference type="ARBA" id="ARBA00001917"/>
    </source>
</evidence>
<dbReference type="InterPro" id="IPR013785">
    <property type="entry name" value="Aldolase_TIM"/>
</dbReference>
<comment type="similarity">
    <text evidence="12">Belongs to the dus family.</text>
</comment>
<accession>G9WGS2</accession>
<dbReference type="InterPro" id="IPR024036">
    <property type="entry name" value="tRNA-dHydroUridine_Synthase_C"/>
</dbReference>
<evidence type="ECO:0000256" key="7">
    <source>
        <dbReference type="ARBA" id="ARBA00022857"/>
    </source>
</evidence>
<dbReference type="HOGENOM" id="CLU_013299_0_3_9"/>
<dbReference type="STRING" id="336988.NT96_06675"/>
<evidence type="ECO:0000256" key="10">
    <source>
        <dbReference type="ARBA" id="ARBA00048205"/>
    </source>
</evidence>
<dbReference type="InterPro" id="IPR018517">
    <property type="entry name" value="tRNA_hU_synthase_CS"/>
</dbReference>
<keyword evidence="17" id="KW-1185">Reference proteome</keyword>
<feature type="binding site" evidence="14">
    <location>
        <position position="83"/>
    </location>
    <ligand>
        <name>FMN</name>
        <dbReference type="ChEBI" id="CHEBI:58210"/>
    </ligand>
</feature>
<dbReference type="GO" id="GO:0017150">
    <property type="term" value="F:tRNA dihydrouridine synthase activity"/>
    <property type="evidence" value="ECO:0007669"/>
    <property type="project" value="InterPro"/>
</dbReference>
<keyword evidence="14" id="KW-0547">Nucleotide-binding</keyword>
<dbReference type="EC" id="1.3.1.-" evidence="12"/>
<evidence type="ECO:0000256" key="2">
    <source>
        <dbReference type="ARBA" id="ARBA00002790"/>
    </source>
</evidence>
<comment type="function">
    <text evidence="2 12">Catalyzes the synthesis of 5,6-dihydrouridine (D), a modified base found in the D-loop of most tRNAs, via the reduction of the C5-C6 double bond in target uridines.</text>
</comment>
<evidence type="ECO:0000313" key="17">
    <source>
        <dbReference type="Proteomes" id="UP000004959"/>
    </source>
</evidence>
<sequence>MTADFWDHIQTNAKKSGEPFFSLAPMEAVTDSVFRQVVAKAAAPDVFNTEFTNALSITHPKAKFSVMGRLHVSPNEQQRPVVQLWGDQPEAFARAAEAVKNQGFKAIDLNMGCPDSTVVKNGGGSDLIRHMQTAADVIAASKMAGLPVSVKTRLGFSRVDEMNDWLPWLLRQDVRVLTVHLRTRKEMSKVSAHFELIDQIVKMRDKIAPQTMLQINGDIKTRRQGIELAEQHPGLDGIMIGRGIFENPYCFEKTPQRHSLGELLDLFGFQLDLYDQYVAEVGPKRFEALRRFFKIYVRGLAEAAKYRDRLVNTHSSDEARAIITELRERACSLS</sequence>
<dbReference type="OrthoDB" id="9764501at2"/>
<dbReference type="PANTHER" id="PTHR11082">
    <property type="entry name" value="TRNA-DIHYDROURIDINE SYNTHASE"/>
    <property type="match status" value="1"/>
</dbReference>
<dbReference type="InterPro" id="IPR035587">
    <property type="entry name" value="DUS-like_FMN-bd"/>
</dbReference>
<feature type="binding site" evidence="14">
    <location>
        <begin position="241"/>
        <end position="242"/>
    </location>
    <ligand>
        <name>FMN</name>
        <dbReference type="ChEBI" id="CHEBI:58210"/>
    </ligand>
</feature>
<evidence type="ECO:0000256" key="3">
    <source>
        <dbReference type="ARBA" id="ARBA00022555"/>
    </source>
</evidence>
<keyword evidence="9 12" id="KW-0560">Oxidoreductase</keyword>
<dbReference type="EMBL" id="AFVZ01000001">
    <property type="protein sequence ID" value="EHN59899.1"/>
    <property type="molecule type" value="Genomic_DNA"/>
</dbReference>